<dbReference type="EMBL" id="OMOF01000178">
    <property type="protein sequence ID" value="SPF41824.1"/>
    <property type="molecule type" value="Genomic_DNA"/>
</dbReference>
<dbReference type="InterPro" id="IPR023378">
    <property type="entry name" value="YheA/YmcA-like_dom_sf"/>
</dbReference>
<dbReference type="Proteomes" id="UP000238916">
    <property type="component" value="Unassembled WGS sequence"/>
</dbReference>
<proteinExistence type="predicted"/>
<reference evidence="3" key="1">
    <citation type="submission" date="2018-02" db="EMBL/GenBank/DDBJ databases">
        <authorList>
            <person name="Hausmann B."/>
        </authorList>
    </citation>
    <scope>NUCLEOTIDE SEQUENCE [LARGE SCALE GENOMIC DNA]</scope>
    <source>
        <strain evidence="3">Peat soil MAG SbF1</strain>
    </source>
</reference>
<gene>
    <name evidence="2" type="primary">ylbF</name>
    <name evidence="2" type="ORF">SBF1_2590022</name>
</gene>
<dbReference type="Gene3D" id="1.20.1500.10">
    <property type="entry name" value="YheA/YmcA-like"/>
    <property type="match status" value="1"/>
</dbReference>
<name>A0A2U3KQD9_9FIRM</name>
<evidence type="ECO:0000313" key="2">
    <source>
        <dbReference type="EMBL" id="SPF41824.1"/>
    </source>
</evidence>
<dbReference type="PANTHER" id="PTHR38448:SF2">
    <property type="entry name" value="REGULATORY PROTEIN YLBF"/>
    <property type="match status" value="1"/>
</dbReference>
<accession>A0A2U3KQD9</accession>
<keyword evidence="1" id="KW-0175">Coiled coil</keyword>
<evidence type="ECO:0000313" key="3">
    <source>
        <dbReference type="Proteomes" id="UP000238916"/>
    </source>
</evidence>
<dbReference type="InterPro" id="IPR010368">
    <property type="entry name" value="Com_YlbF"/>
</dbReference>
<dbReference type="Pfam" id="PF06133">
    <property type="entry name" value="Com_YlbF"/>
    <property type="match status" value="1"/>
</dbReference>
<organism evidence="2 3">
    <name type="scientific">Candidatus Desulfosporosinus infrequens</name>
    <dbReference type="NCBI Taxonomy" id="2043169"/>
    <lineage>
        <taxon>Bacteria</taxon>
        <taxon>Bacillati</taxon>
        <taxon>Bacillota</taxon>
        <taxon>Clostridia</taxon>
        <taxon>Eubacteriales</taxon>
        <taxon>Desulfitobacteriaceae</taxon>
        <taxon>Desulfosporosinus</taxon>
    </lineage>
</organism>
<protein>
    <submittedName>
        <fullName evidence="2">Control of competence regulator ComK, YlbF/YmcA</fullName>
    </submittedName>
</protein>
<dbReference type="AlphaFoldDB" id="A0A2U3KQD9"/>
<sequence length="142" mass="14678">MTNEITEKAGLLADAIARCPELAELRSSEDAMAADESAQQLIAELQKAQERFMKNQQDGNEPSEADKNVVDEIETKVEANVAIAAYMRAQDKFTEMLDSVNSILAGAIASSSDGCSCGEDGCDSGGCDTGGCGSGGCGCGGR</sequence>
<dbReference type="OrthoDB" id="1799031at2"/>
<dbReference type="SUPFAM" id="SSF158622">
    <property type="entry name" value="YheA/YmcA-like"/>
    <property type="match status" value="1"/>
</dbReference>
<dbReference type="InterPro" id="IPR052767">
    <property type="entry name" value="Bact_com_dev_regulator"/>
</dbReference>
<dbReference type="PANTHER" id="PTHR38448">
    <property type="entry name" value="REGULATORY PROTEIN YLBF-RELATED"/>
    <property type="match status" value="1"/>
</dbReference>
<feature type="coiled-coil region" evidence="1">
    <location>
        <begin position="31"/>
        <end position="58"/>
    </location>
</feature>
<evidence type="ECO:0000256" key="1">
    <source>
        <dbReference type="SAM" id="Coils"/>
    </source>
</evidence>